<keyword evidence="6" id="KW-1185">Reference proteome</keyword>
<reference evidence="5 6" key="1">
    <citation type="journal article" date="2011" name="BMC Genomics">
        <title>Comparative genome analysis and genome-guided physiological analysis of Roseobacter litoralis.</title>
        <authorList>
            <person name="Kalhoefer D."/>
            <person name="Thole S."/>
            <person name="Voget S."/>
            <person name="Lehmann R."/>
            <person name="Liesegang H."/>
            <person name="Wollher A."/>
            <person name="Daniel R."/>
            <person name="Simon M."/>
            <person name="Brinkhoff T."/>
        </authorList>
    </citation>
    <scope>NUCLEOTIDE SEQUENCE [LARGE SCALE GENOMIC DNA]</scope>
    <source>
        <strain evidence="6">ATCC 49566 / DSM 6996 / JCM 21268 / NBRC 15278 / OCh 149</strain>
    </source>
</reference>
<dbReference type="InterPro" id="IPR036388">
    <property type="entry name" value="WH-like_DNA-bd_sf"/>
</dbReference>
<dbReference type="GO" id="GO:0003677">
    <property type="term" value="F:DNA binding"/>
    <property type="evidence" value="ECO:0007669"/>
    <property type="project" value="UniProtKB-KW"/>
</dbReference>
<dbReference type="SMART" id="SM00345">
    <property type="entry name" value="HTH_GNTR"/>
    <property type="match status" value="1"/>
</dbReference>
<feature type="domain" description="HTH gntR-type" evidence="4">
    <location>
        <begin position="14"/>
        <end position="82"/>
    </location>
</feature>
<accession>F7ZA08</accession>
<dbReference type="PRINTS" id="PR00035">
    <property type="entry name" value="HTHGNTR"/>
</dbReference>
<dbReference type="GO" id="GO:0045892">
    <property type="term" value="P:negative regulation of DNA-templated transcription"/>
    <property type="evidence" value="ECO:0007669"/>
    <property type="project" value="TreeGrafter"/>
</dbReference>
<evidence type="ECO:0000313" key="5">
    <source>
        <dbReference type="EMBL" id="AEI94161.1"/>
    </source>
</evidence>
<dbReference type="InterPro" id="IPR050679">
    <property type="entry name" value="Bact_HTH_transcr_reg"/>
</dbReference>
<evidence type="ECO:0000313" key="6">
    <source>
        <dbReference type="Proteomes" id="UP000001353"/>
    </source>
</evidence>
<evidence type="ECO:0000256" key="1">
    <source>
        <dbReference type="ARBA" id="ARBA00023015"/>
    </source>
</evidence>
<dbReference type="Gene3D" id="3.40.1410.10">
    <property type="entry name" value="Chorismate lyase-like"/>
    <property type="match status" value="1"/>
</dbReference>
<name>F7ZA08_ROSLO</name>
<dbReference type="Pfam" id="PF00392">
    <property type="entry name" value="GntR"/>
    <property type="match status" value="1"/>
</dbReference>
<keyword evidence="3" id="KW-0804">Transcription</keyword>
<dbReference type="Pfam" id="PF07702">
    <property type="entry name" value="UTRA"/>
    <property type="match status" value="1"/>
</dbReference>
<dbReference type="SMART" id="SM00866">
    <property type="entry name" value="UTRA"/>
    <property type="match status" value="1"/>
</dbReference>
<dbReference type="InterPro" id="IPR011663">
    <property type="entry name" value="UTRA"/>
</dbReference>
<keyword evidence="2" id="KW-0238">DNA-binding</keyword>
<dbReference type="HOGENOM" id="CLU_063236_3_0_5"/>
<dbReference type="STRING" id="391595.RLO149_c021850"/>
<dbReference type="PANTHER" id="PTHR44846">
    <property type="entry name" value="MANNOSYL-D-GLYCERATE TRANSPORT/METABOLISM SYSTEM REPRESSOR MNGR-RELATED"/>
    <property type="match status" value="1"/>
</dbReference>
<sequence>MVRLKNPSDTRGALPKYIQLSELIIREIDAGRLLDAERLPPEREMARSYGVSIGTLRKALAELHDKGLLERVQGSGNYIRKGHNPCGVYAMFRLELPAGGGLPTARVLSMAVMEKPTTLPRFGRSEKATRIRRLRFLNDIAIAVEEIWLDAAVGTLNANAVSDSLYQTYLKQLNLWITRAEDRVSIGSFPNWTPCDFARMDHACGYIERFGWSDEHKPVEFSRIWFDPDRAVYVQRLK</sequence>
<evidence type="ECO:0000256" key="3">
    <source>
        <dbReference type="ARBA" id="ARBA00023163"/>
    </source>
</evidence>
<dbReference type="Proteomes" id="UP000001353">
    <property type="component" value="Chromosome"/>
</dbReference>
<dbReference type="InterPro" id="IPR028978">
    <property type="entry name" value="Chorismate_lyase_/UTRA_dom_sf"/>
</dbReference>
<gene>
    <name evidence="5" type="ordered locus">RLO149_c021850</name>
</gene>
<dbReference type="KEGG" id="rli:RLO149_c021850"/>
<dbReference type="SUPFAM" id="SSF46785">
    <property type="entry name" value="Winged helix' DNA-binding domain"/>
    <property type="match status" value="1"/>
</dbReference>
<keyword evidence="1" id="KW-0805">Transcription regulation</keyword>
<proteinExistence type="predicted"/>
<dbReference type="EMBL" id="CP002623">
    <property type="protein sequence ID" value="AEI94161.1"/>
    <property type="molecule type" value="Genomic_DNA"/>
</dbReference>
<dbReference type="InterPro" id="IPR036390">
    <property type="entry name" value="WH_DNA-bd_sf"/>
</dbReference>
<dbReference type="Gene3D" id="1.10.10.10">
    <property type="entry name" value="Winged helix-like DNA-binding domain superfamily/Winged helix DNA-binding domain"/>
    <property type="match status" value="1"/>
</dbReference>
<dbReference type="AlphaFoldDB" id="F7ZA08"/>
<dbReference type="CDD" id="cd07377">
    <property type="entry name" value="WHTH_GntR"/>
    <property type="match status" value="1"/>
</dbReference>
<dbReference type="PROSITE" id="PS50949">
    <property type="entry name" value="HTH_GNTR"/>
    <property type="match status" value="1"/>
</dbReference>
<evidence type="ECO:0000259" key="4">
    <source>
        <dbReference type="PROSITE" id="PS50949"/>
    </source>
</evidence>
<protein>
    <submittedName>
        <fullName evidence="5">Regulatory DNA binding protein</fullName>
    </submittedName>
</protein>
<dbReference type="eggNOG" id="COG2188">
    <property type="taxonomic scope" value="Bacteria"/>
</dbReference>
<dbReference type="SUPFAM" id="SSF64288">
    <property type="entry name" value="Chorismate lyase-like"/>
    <property type="match status" value="1"/>
</dbReference>
<dbReference type="InterPro" id="IPR000524">
    <property type="entry name" value="Tscrpt_reg_HTH_GntR"/>
</dbReference>
<dbReference type="PANTHER" id="PTHR44846:SF1">
    <property type="entry name" value="MANNOSYL-D-GLYCERATE TRANSPORT_METABOLISM SYSTEM REPRESSOR MNGR-RELATED"/>
    <property type="match status" value="1"/>
</dbReference>
<dbReference type="GO" id="GO:0003700">
    <property type="term" value="F:DNA-binding transcription factor activity"/>
    <property type="evidence" value="ECO:0007669"/>
    <property type="project" value="InterPro"/>
</dbReference>
<evidence type="ECO:0000256" key="2">
    <source>
        <dbReference type="ARBA" id="ARBA00023125"/>
    </source>
</evidence>
<organism evidence="5 6">
    <name type="scientific">Roseobacter litoralis (strain ATCC 49566 / DSM 6996 / JCM 21268 / NBRC 15278 / OCh 149)</name>
    <dbReference type="NCBI Taxonomy" id="391595"/>
    <lineage>
        <taxon>Bacteria</taxon>
        <taxon>Pseudomonadati</taxon>
        <taxon>Pseudomonadota</taxon>
        <taxon>Alphaproteobacteria</taxon>
        <taxon>Rhodobacterales</taxon>
        <taxon>Roseobacteraceae</taxon>
        <taxon>Roseobacter</taxon>
    </lineage>
</organism>